<evidence type="ECO:0000313" key="4">
    <source>
        <dbReference type="EMBL" id="SFI48230.1"/>
    </source>
</evidence>
<feature type="domain" description="FecR protein" evidence="2">
    <location>
        <begin position="185"/>
        <end position="279"/>
    </location>
</feature>
<keyword evidence="5" id="KW-1185">Reference proteome</keyword>
<dbReference type="RefSeq" id="WP_090626393.1">
    <property type="nucleotide sequence ID" value="NZ_FOQO01000004.1"/>
</dbReference>
<dbReference type="Pfam" id="PF04773">
    <property type="entry name" value="FecR"/>
    <property type="match status" value="1"/>
</dbReference>
<accession>A0A1I3IK16</accession>
<dbReference type="InterPro" id="IPR032508">
    <property type="entry name" value="FecR_C"/>
</dbReference>
<dbReference type="Gene3D" id="2.60.120.1440">
    <property type="match status" value="1"/>
</dbReference>
<gene>
    <name evidence="4" type="ORF">SAMN05444682_104123</name>
</gene>
<dbReference type="PANTHER" id="PTHR30273">
    <property type="entry name" value="PERIPLASMIC SIGNAL SENSOR AND SIGMA FACTOR ACTIVATOR FECR-RELATED"/>
    <property type="match status" value="1"/>
</dbReference>
<keyword evidence="1" id="KW-0472">Membrane</keyword>
<evidence type="ECO:0000313" key="5">
    <source>
        <dbReference type="Proteomes" id="UP000198670"/>
    </source>
</evidence>
<keyword evidence="1" id="KW-1133">Transmembrane helix</keyword>
<organism evidence="4 5">
    <name type="scientific">Parapedobacter indicus</name>
    <dbReference type="NCBI Taxonomy" id="1477437"/>
    <lineage>
        <taxon>Bacteria</taxon>
        <taxon>Pseudomonadati</taxon>
        <taxon>Bacteroidota</taxon>
        <taxon>Sphingobacteriia</taxon>
        <taxon>Sphingobacteriales</taxon>
        <taxon>Sphingobacteriaceae</taxon>
        <taxon>Parapedobacter</taxon>
    </lineage>
</organism>
<protein>
    <submittedName>
        <fullName evidence="4">FecR family protein</fullName>
    </submittedName>
</protein>
<dbReference type="InterPro" id="IPR012373">
    <property type="entry name" value="Ferrdict_sens_TM"/>
</dbReference>
<keyword evidence="1" id="KW-0812">Transmembrane</keyword>
<sequence length="401" mass="44517">MASEKTNIVYLLQRYKKGKCTEAELRQLQRYVSTERYANELDDALGMSLLDSGYDVGLAEEKLERLYQSIAAKTTRVKVQNGRRFTWAYAAAASVLLVAAISLYFYNGYSGRIEPSLERVANVDVAPGGNRATLTLADGRVVKLSEQQKGIVMDGQIRYDDGAMLLDNQREGDIPADPSKTVFYTLATPRGGTYQITLPDSTKVWLNAESSLTYPAQFTGDERVVTLDGEGYFAVAHDERKVFKVISNGQEVDVLGTEFNVSAYPDAAETQTTLVQGRIKVALTGNDATNLTSVVLDPGQQAANSRGTQIDVRNVKVASYVGWKKGVFYFDETRLAVAIDQLSRWYDLEVHYQGQIPDTHFYGEINRDKSLQEVLEILQEGGVRFSIEKEGGQNKLIVLAR</sequence>
<dbReference type="Gene3D" id="3.55.50.30">
    <property type="match status" value="1"/>
</dbReference>
<dbReference type="InterPro" id="IPR006860">
    <property type="entry name" value="FecR"/>
</dbReference>
<dbReference type="Proteomes" id="UP000198670">
    <property type="component" value="Unassembled WGS sequence"/>
</dbReference>
<dbReference type="OrthoDB" id="752625at2"/>
<proteinExistence type="predicted"/>
<dbReference type="AlphaFoldDB" id="A0A1I3IK16"/>
<name>A0A1I3IK16_9SPHI</name>
<evidence type="ECO:0000259" key="2">
    <source>
        <dbReference type="Pfam" id="PF04773"/>
    </source>
</evidence>
<evidence type="ECO:0000259" key="3">
    <source>
        <dbReference type="Pfam" id="PF16344"/>
    </source>
</evidence>
<dbReference type="PANTHER" id="PTHR30273:SF2">
    <property type="entry name" value="PROTEIN FECR"/>
    <property type="match status" value="1"/>
</dbReference>
<reference evidence="4 5" key="1">
    <citation type="submission" date="2016-10" db="EMBL/GenBank/DDBJ databases">
        <authorList>
            <person name="de Groot N.N."/>
        </authorList>
    </citation>
    <scope>NUCLEOTIDE SEQUENCE [LARGE SCALE GENOMIC DNA]</scope>
    <source>
        <strain evidence="4 5">RK1</strain>
    </source>
</reference>
<dbReference type="Pfam" id="PF16344">
    <property type="entry name" value="FecR_C"/>
    <property type="match status" value="1"/>
</dbReference>
<evidence type="ECO:0000256" key="1">
    <source>
        <dbReference type="SAM" id="Phobius"/>
    </source>
</evidence>
<dbReference type="EMBL" id="FOQO01000004">
    <property type="protein sequence ID" value="SFI48230.1"/>
    <property type="molecule type" value="Genomic_DNA"/>
</dbReference>
<feature type="domain" description="Protein FecR C-terminal" evidence="3">
    <location>
        <begin position="328"/>
        <end position="389"/>
    </location>
</feature>
<dbReference type="STRING" id="1477437.SAMN05444682_104123"/>
<feature type="transmembrane region" description="Helical" evidence="1">
    <location>
        <begin position="86"/>
        <end position="106"/>
    </location>
</feature>
<dbReference type="GO" id="GO:0016989">
    <property type="term" value="F:sigma factor antagonist activity"/>
    <property type="evidence" value="ECO:0007669"/>
    <property type="project" value="TreeGrafter"/>
</dbReference>